<accession>A0AAD7KFA9</accession>
<dbReference type="EMBL" id="JARJLG010000004">
    <property type="protein sequence ID" value="KAJ7781972.1"/>
    <property type="molecule type" value="Genomic_DNA"/>
</dbReference>
<protein>
    <submittedName>
        <fullName evidence="1">Uncharacterized protein</fullName>
    </submittedName>
</protein>
<evidence type="ECO:0000313" key="2">
    <source>
        <dbReference type="Proteomes" id="UP001215280"/>
    </source>
</evidence>
<reference evidence="1" key="1">
    <citation type="submission" date="2023-03" db="EMBL/GenBank/DDBJ databases">
        <title>Massive genome expansion in bonnet fungi (Mycena s.s.) driven by repeated elements and novel gene families across ecological guilds.</title>
        <authorList>
            <consortium name="Lawrence Berkeley National Laboratory"/>
            <person name="Harder C.B."/>
            <person name="Miyauchi S."/>
            <person name="Viragh M."/>
            <person name="Kuo A."/>
            <person name="Thoen E."/>
            <person name="Andreopoulos B."/>
            <person name="Lu D."/>
            <person name="Skrede I."/>
            <person name="Drula E."/>
            <person name="Henrissat B."/>
            <person name="Morin E."/>
            <person name="Kohler A."/>
            <person name="Barry K."/>
            <person name="LaButti K."/>
            <person name="Morin E."/>
            <person name="Salamov A."/>
            <person name="Lipzen A."/>
            <person name="Mereny Z."/>
            <person name="Hegedus B."/>
            <person name="Baldrian P."/>
            <person name="Stursova M."/>
            <person name="Weitz H."/>
            <person name="Taylor A."/>
            <person name="Grigoriev I.V."/>
            <person name="Nagy L.G."/>
            <person name="Martin F."/>
            <person name="Kauserud H."/>
        </authorList>
    </citation>
    <scope>NUCLEOTIDE SEQUENCE</scope>
    <source>
        <strain evidence="1">CBHHK188m</strain>
    </source>
</reference>
<organism evidence="1 2">
    <name type="scientific">Mycena maculata</name>
    <dbReference type="NCBI Taxonomy" id="230809"/>
    <lineage>
        <taxon>Eukaryota</taxon>
        <taxon>Fungi</taxon>
        <taxon>Dikarya</taxon>
        <taxon>Basidiomycota</taxon>
        <taxon>Agaricomycotina</taxon>
        <taxon>Agaricomycetes</taxon>
        <taxon>Agaricomycetidae</taxon>
        <taxon>Agaricales</taxon>
        <taxon>Marasmiineae</taxon>
        <taxon>Mycenaceae</taxon>
        <taxon>Mycena</taxon>
    </lineage>
</organism>
<name>A0AAD7KFA9_9AGAR</name>
<sequence>MLNYRYPISLAEFSNPTGPHLSSGKIHHTPGNPPRKVLEFDERHALHPRHGEVILVKIGSKPEWRMPNSLQTNSALPRISGWSRWREEASEPLWDNTPCFVVGRNTKNFPRVSFFPHDGLGAGVAMGLAFYGEGMVLKESSIELCLPPHVRDVESLPLLLLWPGYMHIKIKRSIYLIDPETGHHVTYGRIAQQVSGVFSDFINHFGDKFDASESGIQLGPKAVTLHKLRLLQVYVPDDCTLRAEISYTRRN</sequence>
<evidence type="ECO:0000313" key="1">
    <source>
        <dbReference type="EMBL" id="KAJ7781972.1"/>
    </source>
</evidence>
<proteinExistence type="predicted"/>
<gene>
    <name evidence="1" type="ORF">DFH07DRAFT_1017923</name>
</gene>
<dbReference type="AlphaFoldDB" id="A0AAD7KFA9"/>
<keyword evidence="2" id="KW-1185">Reference proteome</keyword>
<comment type="caution">
    <text evidence="1">The sequence shown here is derived from an EMBL/GenBank/DDBJ whole genome shotgun (WGS) entry which is preliminary data.</text>
</comment>
<dbReference type="Proteomes" id="UP001215280">
    <property type="component" value="Unassembled WGS sequence"/>
</dbReference>